<dbReference type="InterPro" id="IPR019667">
    <property type="entry name" value="Uncharacterised_YbaK"/>
</dbReference>
<gene>
    <name evidence="1" type="ORF">FBF83_19635</name>
</gene>
<dbReference type="OrthoDB" id="2915109at2"/>
<accession>A0A4U1M8Y7</accession>
<dbReference type="AlphaFoldDB" id="A0A4U1M8Y7"/>
<reference evidence="1 2" key="1">
    <citation type="submission" date="2019-04" db="EMBL/GenBank/DDBJ databases">
        <title>Genome sequence of Bacillus hwajinpoensis strain Y2.</title>
        <authorList>
            <person name="Fair J.L."/>
            <person name="Maclea K.S."/>
        </authorList>
    </citation>
    <scope>NUCLEOTIDE SEQUENCE [LARGE SCALE GENOMIC DNA]</scope>
    <source>
        <strain evidence="1 2">Y2</strain>
    </source>
</reference>
<sequence length="148" mass="17512">MGDMDNVITVFKERQRHKRLEFERRILIEISLKDLSDNITEMFSPFFSDAILYKGDVENVCMDIAIEAYLLGAEYSKFSCNGESMEAVHRRCFKLEKALIDALFDYWLFWKTSVGYEESLHLTCDVFVSNWWKAGCEKGIMRRRLRLQ</sequence>
<dbReference type="Proteomes" id="UP000310541">
    <property type="component" value="Unassembled WGS sequence"/>
</dbReference>
<proteinExistence type="predicted"/>
<dbReference type="EMBL" id="SWFM01000010">
    <property type="protein sequence ID" value="TKD67217.1"/>
    <property type="molecule type" value="Genomic_DNA"/>
</dbReference>
<protein>
    <submittedName>
        <fullName evidence="1">DUF2521 family protein</fullName>
    </submittedName>
</protein>
<evidence type="ECO:0000313" key="1">
    <source>
        <dbReference type="EMBL" id="TKD67217.1"/>
    </source>
</evidence>
<name>A0A4U1M8Y7_9BACL</name>
<evidence type="ECO:0000313" key="2">
    <source>
        <dbReference type="Proteomes" id="UP000310541"/>
    </source>
</evidence>
<dbReference type="Pfam" id="PF10730">
    <property type="entry name" value="DUF2521"/>
    <property type="match status" value="1"/>
</dbReference>
<comment type="caution">
    <text evidence="1">The sequence shown here is derived from an EMBL/GenBank/DDBJ whole genome shotgun (WGS) entry which is preliminary data.</text>
</comment>
<organism evidence="1 2">
    <name type="scientific">Guptibacillus hwajinpoensis</name>
    <dbReference type="NCBI Taxonomy" id="208199"/>
    <lineage>
        <taxon>Bacteria</taxon>
        <taxon>Bacillati</taxon>
        <taxon>Bacillota</taxon>
        <taxon>Bacilli</taxon>
        <taxon>Bacillales</taxon>
        <taxon>Guptibacillaceae</taxon>
        <taxon>Guptibacillus</taxon>
    </lineage>
</organism>